<protein>
    <submittedName>
        <fullName evidence="2">Enediyne biosynthesis protein UnbU</fullName>
    </submittedName>
</protein>
<keyword evidence="1" id="KW-0472">Membrane</keyword>
<evidence type="ECO:0000256" key="1">
    <source>
        <dbReference type="SAM" id="Phobius"/>
    </source>
</evidence>
<feature type="transmembrane region" description="Helical" evidence="1">
    <location>
        <begin position="237"/>
        <end position="254"/>
    </location>
</feature>
<organism evidence="2 3">
    <name type="scientific">Cytobacillus oceanisediminis</name>
    <dbReference type="NCBI Taxonomy" id="665099"/>
    <lineage>
        <taxon>Bacteria</taxon>
        <taxon>Bacillati</taxon>
        <taxon>Bacillota</taxon>
        <taxon>Bacilli</taxon>
        <taxon>Bacillales</taxon>
        <taxon>Bacillaceae</taxon>
        <taxon>Cytobacillus</taxon>
    </lineage>
</organism>
<feature type="transmembrane region" description="Helical" evidence="1">
    <location>
        <begin position="97"/>
        <end position="115"/>
    </location>
</feature>
<dbReference type="EMBL" id="MBRJ01000040">
    <property type="protein sequence ID" value="OHX44764.1"/>
    <property type="molecule type" value="Genomic_DNA"/>
</dbReference>
<evidence type="ECO:0000313" key="2">
    <source>
        <dbReference type="EMBL" id="OHX44764.1"/>
    </source>
</evidence>
<evidence type="ECO:0000313" key="3">
    <source>
        <dbReference type="Proteomes" id="UP000180194"/>
    </source>
</evidence>
<feature type="transmembrane region" description="Helical" evidence="1">
    <location>
        <begin position="73"/>
        <end position="91"/>
    </location>
</feature>
<feature type="transmembrane region" description="Helical" evidence="1">
    <location>
        <begin position="158"/>
        <end position="175"/>
    </location>
</feature>
<keyword evidence="1" id="KW-1133">Transmembrane helix</keyword>
<dbReference type="RefSeq" id="WP_071158686.1">
    <property type="nucleotide sequence ID" value="NZ_MBRJ01000040.1"/>
</dbReference>
<name>A0ABX3CNE4_9BACI</name>
<proteinExistence type="predicted"/>
<feature type="transmembrane region" description="Helical" evidence="1">
    <location>
        <begin position="127"/>
        <end position="146"/>
    </location>
</feature>
<dbReference type="Proteomes" id="UP000180194">
    <property type="component" value="Unassembled WGS sequence"/>
</dbReference>
<feature type="transmembrane region" description="Helical" evidence="1">
    <location>
        <begin position="32"/>
        <end position="52"/>
    </location>
</feature>
<gene>
    <name evidence="2" type="ORF">BBV17_24995</name>
</gene>
<keyword evidence="1" id="KW-0812">Transmembrane</keyword>
<feature type="transmembrane region" description="Helical" evidence="1">
    <location>
        <begin position="7"/>
        <end position="26"/>
    </location>
</feature>
<comment type="caution">
    <text evidence="2">The sequence shown here is derived from an EMBL/GenBank/DDBJ whole genome shotgun (WGS) entry which is preliminary data.</text>
</comment>
<accession>A0ABX3CNE4</accession>
<sequence length="300" mass="33449">MSPRIKALRAFGTAITVLNILGHTVLGFEQSFVQLLTAVFTAYLVEIIIEFADSKVNKRKPAYHGGLSNKIDFLIPAHISGLAIGMLVYANNEVLPFAFAASIAIVTKTIFQVSIQGKKKHFLNPSNTGIAVTLLLFPWISIAPPYHFTENLKDEWDIIFPLIILILGSMLNIRLTKKGTLIAAWLVGFVLQALIRSIFTDISLISALLPMTGLAFLLFTFYMVTDPGTTPFKRRDQIIFGFSVAAVYGVLMSFDVVFTLFFSLFVVCLVRGCYHFFKSLLSHKNQNVEECRVCAKELQL</sequence>
<feature type="transmembrane region" description="Helical" evidence="1">
    <location>
        <begin position="205"/>
        <end position="225"/>
    </location>
</feature>
<keyword evidence="3" id="KW-1185">Reference proteome</keyword>
<reference evidence="2 3" key="1">
    <citation type="submission" date="2016-07" db="EMBL/GenBank/DDBJ databases">
        <title>Bacillus oceanisediminis whole genome.</title>
        <authorList>
            <person name="Pal Y."/>
            <person name="Verma A."/>
            <person name="Mual P."/>
            <person name="Srinivasan K."/>
        </authorList>
    </citation>
    <scope>NUCLEOTIDE SEQUENCE [LARGE SCALE GENOMIC DNA]</scope>
    <source>
        <strain evidence="2 3">Bhandara28</strain>
    </source>
</reference>